<dbReference type="Proteomes" id="UP000494206">
    <property type="component" value="Unassembled WGS sequence"/>
</dbReference>
<organism evidence="1 2">
    <name type="scientific">Caenorhabditis bovis</name>
    <dbReference type="NCBI Taxonomy" id="2654633"/>
    <lineage>
        <taxon>Eukaryota</taxon>
        <taxon>Metazoa</taxon>
        <taxon>Ecdysozoa</taxon>
        <taxon>Nematoda</taxon>
        <taxon>Chromadorea</taxon>
        <taxon>Rhabditida</taxon>
        <taxon>Rhabditina</taxon>
        <taxon>Rhabditomorpha</taxon>
        <taxon>Rhabditoidea</taxon>
        <taxon>Rhabditidae</taxon>
        <taxon>Peloderinae</taxon>
        <taxon>Caenorhabditis</taxon>
    </lineage>
</organism>
<sequence>MTVICITTRRTKKVLQTLKPQINQQRVFSEDGIKYTEIVRSTPLGGVQVAHVPGDNTPSLLGTSDLFKGLRGHQNDYEANDDVYRRPWDEHPPAGLLNSVGNLVDNVFVFLFGPPEPEYMSRKAKL</sequence>
<reference evidence="1 2" key="1">
    <citation type="submission" date="2020-04" db="EMBL/GenBank/DDBJ databases">
        <authorList>
            <person name="Laetsch R D."/>
            <person name="Stevens L."/>
            <person name="Kumar S."/>
            <person name="Blaxter L. M."/>
        </authorList>
    </citation>
    <scope>NUCLEOTIDE SEQUENCE [LARGE SCALE GENOMIC DNA]</scope>
</reference>
<keyword evidence="2" id="KW-1185">Reference proteome</keyword>
<proteinExistence type="predicted"/>
<evidence type="ECO:0000313" key="2">
    <source>
        <dbReference type="Proteomes" id="UP000494206"/>
    </source>
</evidence>
<dbReference type="OrthoDB" id="5826654at2759"/>
<dbReference type="AlphaFoldDB" id="A0A8S1EK65"/>
<comment type="caution">
    <text evidence="1">The sequence shown here is derived from an EMBL/GenBank/DDBJ whole genome shotgun (WGS) entry which is preliminary data.</text>
</comment>
<protein>
    <submittedName>
        <fullName evidence="1">Uncharacterized protein</fullName>
    </submittedName>
</protein>
<accession>A0A8S1EK65</accession>
<gene>
    <name evidence="1" type="ORF">CBOVIS_LOCUS1476</name>
</gene>
<name>A0A8S1EK65_9PELO</name>
<dbReference type="EMBL" id="CADEPM010000001">
    <property type="protein sequence ID" value="CAB3398165.1"/>
    <property type="molecule type" value="Genomic_DNA"/>
</dbReference>
<evidence type="ECO:0000313" key="1">
    <source>
        <dbReference type="EMBL" id="CAB3398165.1"/>
    </source>
</evidence>